<evidence type="ECO:0000259" key="5">
    <source>
        <dbReference type="PROSITE" id="PS50865"/>
    </source>
</evidence>
<gene>
    <name evidence="6" type="ORF">C8A03DRAFT_42707</name>
</gene>
<dbReference type="PROSITE" id="PS01360">
    <property type="entry name" value="ZF_MYND_1"/>
    <property type="match status" value="1"/>
</dbReference>
<evidence type="ECO:0000313" key="7">
    <source>
        <dbReference type="Proteomes" id="UP001303760"/>
    </source>
</evidence>
<feature type="domain" description="MYND-type" evidence="5">
    <location>
        <begin position="20"/>
        <end position="56"/>
    </location>
</feature>
<dbReference type="PROSITE" id="PS50865">
    <property type="entry name" value="ZF_MYND_2"/>
    <property type="match status" value="1"/>
</dbReference>
<dbReference type="SUPFAM" id="SSF144232">
    <property type="entry name" value="HIT/MYND zinc finger-like"/>
    <property type="match status" value="1"/>
</dbReference>
<evidence type="ECO:0000256" key="2">
    <source>
        <dbReference type="ARBA" id="ARBA00022771"/>
    </source>
</evidence>
<reference evidence="6" key="2">
    <citation type="submission" date="2023-05" db="EMBL/GenBank/DDBJ databases">
        <authorList>
            <consortium name="Lawrence Berkeley National Laboratory"/>
            <person name="Steindorff A."/>
            <person name="Hensen N."/>
            <person name="Bonometti L."/>
            <person name="Westerberg I."/>
            <person name="Brannstrom I.O."/>
            <person name="Guillou S."/>
            <person name="Cros-Aarteil S."/>
            <person name="Calhoun S."/>
            <person name="Haridas S."/>
            <person name="Kuo A."/>
            <person name="Mondo S."/>
            <person name="Pangilinan J."/>
            <person name="Riley R."/>
            <person name="Labutti K."/>
            <person name="Andreopoulos B."/>
            <person name="Lipzen A."/>
            <person name="Chen C."/>
            <person name="Yanf M."/>
            <person name="Daum C."/>
            <person name="Ng V."/>
            <person name="Clum A."/>
            <person name="Ohm R."/>
            <person name="Martin F."/>
            <person name="Silar P."/>
            <person name="Natvig D."/>
            <person name="Lalanne C."/>
            <person name="Gautier V."/>
            <person name="Ament-Velasquez S.L."/>
            <person name="Kruys A."/>
            <person name="Hutchinson M.I."/>
            <person name="Powell A.J."/>
            <person name="Barry K."/>
            <person name="Miller A.N."/>
            <person name="Grigoriev I.V."/>
            <person name="Debuchy R."/>
            <person name="Gladieux P."/>
            <person name="Thoren M.H."/>
            <person name="Johannesson H."/>
        </authorList>
    </citation>
    <scope>NUCLEOTIDE SEQUENCE</scope>
    <source>
        <strain evidence="6">CBS 532.94</strain>
    </source>
</reference>
<accession>A0AAN7CEY3</accession>
<keyword evidence="7" id="KW-1185">Reference proteome</keyword>
<dbReference type="GO" id="GO:0008270">
    <property type="term" value="F:zinc ion binding"/>
    <property type="evidence" value="ECO:0007669"/>
    <property type="project" value="UniProtKB-KW"/>
</dbReference>
<dbReference type="Proteomes" id="UP001303760">
    <property type="component" value="Unassembled WGS sequence"/>
</dbReference>
<evidence type="ECO:0000256" key="4">
    <source>
        <dbReference type="PROSITE-ProRule" id="PRU00134"/>
    </source>
</evidence>
<keyword evidence="2 4" id="KW-0863">Zinc-finger</keyword>
<evidence type="ECO:0000256" key="3">
    <source>
        <dbReference type="ARBA" id="ARBA00022833"/>
    </source>
</evidence>
<evidence type="ECO:0000256" key="1">
    <source>
        <dbReference type="ARBA" id="ARBA00022723"/>
    </source>
</evidence>
<reference evidence="6" key="1">
    <citation type="journal article" date="2023" name="Mol. Phylogenet. Evol.">
        <title>Genome-scale phylogeny and comparative genomics of the fungal order Sordariales.</title>
        <authorList>
            <person name="Hensen N."/>
            <person name="Bonometti L."/>
            <person name="Westerberg I."/>
            <person name="Brannstrom I.O."/>
            <person name="Guillou S."/>
            <person name="Cros-Aarteil S."/>
            <person name="Calhoun S."/>
            <person name="Haridas S."/>
            <person name="Kuo A."/>
            <person name="Mondo S."/>
            <person name="Pangilinan J."/>
            <person name="Riley R."/>
            <person name="LaButti K."/>
            <person name="Andreopoulos B."/>
            <person name="Lipzen A."/>
            <person name="Chen C."/>
            <person name="Yan M."/>
            <person name="Daum C."/>
            <person name="Ng V."/>
            <person name="Clum A."/>
            <person name="Steindorff A."/>
            <person name="Ohm R.A."/>
            <person name="Martin F."/>
            <person name="Silar P."/>
            <person name="Natvig D.O."/>
            <person name="Lalanne C."/>
            <person name="Gautier V."/>
            <person name="Ament-Velasquez S.L."/>
            <person name="Kruys A."/>
            <person name="Hutchinson M.I."/>
            <person name="Powell A.J."/>
            <person name="Barry K."/>
            <person name="Miller A.N."/>
            <person name="Grigoriev I.V."/>
            <person name="Debuchy R."/>
            <person name="Gladieux P."/>
            <person name="Hiltunen Thoren M."/>
            <person name="Johannesson H."/>
        </authorList>
    </citation>
    <scope>NUCLEOTIDE SEQUENCE</scope>
    <source>
        <strain evidence="6">CBS 532.94</strain>
    </source>
</reference>
<dbReference type="Gene3D" id="6.10.140.2220">
    <property type="match status" value="1"/>
</dbReference>
<dbReference type="EMBL" id="MU860057">
    <property type="protein sequence ID" value="KAK4239708.1"/>
    <property type="molecule type" value="Genomic_DNA"/>
</dbReference>
<dbReference type="InterPro" id="IPR002893">
    <property type="entry name" value="Znf_MYND"/>
</dbReference>
<keyword evidence="3" id="KW-0862">Zinc</keyword>
<dbReference type="Pfam" id="PF01753">
    <property type="entry name" value="zf-MYND"/>
    <property type="match status" value="1"/>
</dbReference>
<proteinExistence type="predicted"/>
<protein>
    <recommendedName>
        <fullName evidence="5">MYND-type domain-containing protein</fullName>
    </recommendedName>
</protein>
<sequence length="461" mass="51670">MIIEDMDRSVGEGDPGKMLCVACEEAANSVCNGCKHAWYCSRDCQVADWPLHKKVCKDFAGAGSDDNRPSPEHRRILFFPVHSTKPETKWVVYNEAADDLFGLLGLKHPDLDLFETEVRKMGLRAEMSRIPLHLKPVLANRRVDHGLVVVTYTPNDPHHGAMEEPKLVNQSINGLTKPGYWRPLPGPVVLLADARRSGASGPPKIIDIIPRDLHTFARFFNSNECVCVTDVAHYRGEVISGLRINDLKNELIVAMGVKAMIDSVSVPLCASPGFTDYPIALAFHLGLRWYIRPGMLVGRQGSYTLWGDGNLRYLAYTVHIKETQVAEEKKREEPRATDEHEAMCKYGPFAGSVLILHGSGNPVDRYHVLAFNAYYDTTYIKKATPSKEGFQKFWAGYKKELGGPVSSVPSPYKWEKADIKDKLGLFDPDAVMKLVSGQFYNIWLAMMKHVNCFSTQTWTSQ</sequence>
<keyword evidence="1" id="KW-0479">Metal-binding</keyword>
<organism evidence="6 7">
    <name type="scientific">Achaetomium macrosporum</name>
    <dbReference type="NCBI Taxonomy" id="79813"/>
    <lineage>
        <taxon>Eukaryota</taxon>
        <taxon>Fungi</taxon>
        <taxon>Dikarya</taxon>
        <taxon>Ascomycota</taxon>
        <taxon>Pezizomycotina</taxon>
        <taxon>Sordariomycetes</taxon>
        <taxon>Sordariomycetidae</taxon>
        <taxon>Sordariales</taxon>
        <taxon>Chaetomiaceae</taxon>
        <taxon>Achaetomium</taxon>
    </lineage>
</organism>
<name>A0AAN7CEY3_9PEZI</name>
<dbReference type="AlphaFoldDB" id="A0AAN7CEY3"/>
<evidence type="ECO:0000313" key="6">
    <source>
        <dbReference type="EMBL" id="KAK4239708.1"/>
    </source>
</evidence>
<comment type="caution">
    <text evidence="6">The sequence shown here is derived from an EMBL/GenBank/DDBJ whole genome shotgun (WGS) entry which is preliminary data.</text>
</comment>